<organism evidence="2 3">
    <name type="scientific">Egicoccus halophilus</name>
    <dbReference type="NCBI Taxonomy" id="1670830"/>
    <lineage>
        <taxon>Bacteria</taxon>
        <taxon>Bacillati</taxon>
        <taxon>Actinomycetota</taxon>
        <taxon>Nitriliruptoria</taxon>
        <taxon>Egicoccales</taxon>
        <taxon>Egicoccaceae</taxon>
        <taxon>Egicoccus</taxon>
    </lineage>
</organism>
<protein>
    <recommendedName>
        <fullName evidence="4">DUF2630 domain-containing protein</fullName>
    </recommendedName>
</protein>
<dbReference type="OrthoDB" id="7376174at2"/>
<evidence type="ECO:0008006" key="4">
    <source>
        <dbReference type="Google" id="ProtNLM"/>
    </source>
</evidence>
<accession>A0A8J3AAK5</accession>
<evidence type="ECO:0000313" key="2">
    <source>
        <dbReference type="EMBL" id="GGI06378.1"/>
    </source>
</evidence>
<evidence type="ECO:0000256" key="1">
    <source>
        <dbReference type="SAM" id="MobiDB-lite"/>
    </source>
</evidence>
<reference evidence="2" key="2">
    <citation type="submission" date="2020-09" db="EMBL/GenBank/DDBJ databases">
        <authorList>
            <person name="Sun Q."/>
            <person name="Zhou Y."/>
        </authorList>
    </citation>
    <scope>NUCLEOTIDE SEQUENCE</scope>
    <source>
        <strain evidence="2">CGMCC 1.14988</strain>
    </source>
</reference>
<gene>
    <name evidence="2" type="ORF">GCM10011354_18790</name>
</gene>
<dbReference type="EMBL" id="BMHA01000006">
    <property type="protein sequence ID" value="GGI06378.1"/>
    <property type="molecule type" value="Genomic_DNA"/>
</dbReference>
<comment type="caution">
    <text evidence="2">The sequence shown here is derived from an EMBL/GenBank/DDBJ whole genome shotgun (WGS) entry which is preliminary data.</text>
</comment>
<dbReference type="Proteomes" id="UP000650511">
    <property type="component" value="Unassembled WGS sequence"/>
</dbReference>
<name>A0A8J3AAK5_9ACTN</name>
<dbReference type="AlphaFoldDB" id="A0A8J3AAK5"/>
<keyword evidence="3" id="KW-1185">Reference proteome</keyword>
<dbReference type="InterPro" id="IPR020311">
    <property type="entry name" value="Uncharacterised_Rv0898c"/>
</dbReference>
<reference evidence="2" key="1">
    <citation type="journal article" date="2014" name="Int. J. Syst. Evol. Microbiol.">
        <title>Complete genome sequence of Corynebacterium casei LMG S-19264T (=DSM 44701T), isolated from a smear-ripened cheese.</title>
        <authorList>
            <consortium name="US DOE Joint Genome Institute (JGI-PGF)"/>
            <person name="Walter F."/>
            <person name="Albersmeier A."/>
            <person name="Kalinowski J."/>
            <person name="Ruckert C."/>
        </authorList>
    </citation>
    <scope>NUCLEOTIDE SEQUENCE</scope>
    <source>
        <strain evidence="2">CGMCC 1.14988</strain>
    </source>
</reference>
<dbReference type="Pfam" id="PF10944">
    <property type="entry name" value="DUF2630"/>
    <property type="match status" value="1"/>
</dbReference>
<evidence type="ECO:0000313" key="3">
    <source>
        <dbReference type="Proteomes" id="UP000650511"/>
    </source>
</evidence>
<dbReference type="RefSeq" id="WP_130650559.1">
    <property type="nucleotide sequence ID" value="NZ_BMHA01000006.1"/>
</dbReference>
<feature type="region of interest" description="Disordered" evidence="1">
    <location>
        <begin position="58"/>
        <end position="81"/>
    </location>
</feature>
<sequence>MSDEQRDEQAIVDHIDELVAEQDRLRDGDTSAEDRARLDEIETELNQHWDLLRQRRAAKEFDEDPDEAEVRDPETVDNYLN</sequence>
<proteinExistence type="predicted"/>